<dbReference type="EMBL" id="JAEVHI010000001">
    <property type="protein sequence ID" value="KAG5304317.1"/>
    <property type="molecule type" value="Genomic_DNA"/>
</dbReference>
<accession>A0A8H7Z9K3</accession>
<feature type="signal peptide" evidence="1">
    <location>
        <begin position="1"/>
        <end position="22"/>
    </location>
</feature>
<gene>
    <name evidence="2" type="ORF">I7I52_02601</name>
</gene>
<dbReference type="Proteomes" id="UP000670092">
    <property type="component" value="Unassembled WGS sequence"/>
</dbReference>
<proteinExistence type="predicted"/>
<dbReference type="VEuPathDB" id="FungiDB:I7I52_02601"/>
<keyword evidence="1" id="KW-0732">Signal</keyword>
<comment type="caution">
    <text evidence="2">The sequence shown here is derived from an EMBL/GenBank/DDBJ whole genome shotgun (WGS) entry which is preliminary data.</text>
</comment>
<name>A0A8H7Z9K3_AJECA</name>
<dbReference type="OrthoDB" id="4188570at2759"/>
<dbReference type="AlphaFoldDB" id="A0A8H7Z9K3"/>
<evidence type="ECO:0000313" key="3">
    <source>
        <dbReference type="Proteomes" id="UP000670092"/>
    </source>
</evidence>
<evidence type="ECO:0008006" key="4">
    <source>
        <dbReference type="Google" id="ProtNLM"/>
    </source>
</evidence>
<reference evidence="2 3" key="1">
    <citation type="submission" date="2021-01" db="EMBL/GenBank/DDBJ databases">
        <title>Chromosome-level genome assembly of a human fungal pathogen reveals clustering of transcriptionally co-regulated genes.</title>
        <authorList>
            <person name="Voorhies M."/>
            <person name="Cohen S."/>
            <person name="Shea T.P."/>
            <person name="Petrus S."/>
            <person name="Munoz J.F."/>
            <person name="Poplawski S."/>
            <person name="Goldman W.E."/>
            <person name="Michael T."/>
            <person name="Cuomo C.A."/>
            <person name="Sil A."/>
            <person name="Beyhan S."/>
        </authorList>
    </citation>
    <scope>NUCLEOTIDE SEQUENCE [LARGE SCALE GENOMIC DNA]</scope>
    <source>
        <strain evidence="2 3">G184AR</strain>
    </source>
</reference>
<feature type="chain" id="PRO_5034900365" description="Secreted protein" evidence="1">
    <location>
        <begin position="23"/>
        <end position="95"/>
    </location>
</feature>
<organism evidence="2 3">
    <name type="scientific">Ajellomyces capsulatus</name>
    <name type="common">Darling's disease fungus</name>
    <name type="synonym">Histoplasma capsulatum</name>
    <dbReference type="NCBI Taxonomy" id="5037"/>
    <lineage>
        <taxon>Eukaryota</taxon>
        <taxon>Fungi</taxon>
        <taxon>Dikarya</taxon>
        <taxon>Ascomycota</taxon>
        <taxon>Pezizomycotina</taxon>
        <taxon>Eurotiomycetes</taxon>
        <taxon>Eurotiomycetidae</taxon>
        <taxon>Onygenales</taxon>
        <taxon>Ajellomycetaceae</taxon>
        <taxon>Histoplasma</taxon>
    </lineage>
</organism>
<sequence length="95" mass="10435">MPKTSVARMLVSLMLLCHLSIAQLLGYSFPDFLNGLNCLGGKEDTCGESPDGTVPFLIKMCAKGGPKQIDCREVLKNIDPVGTKKNAYCRWLIIF</sequence>
<evidence type="ECO:0000256" key="1">
    <source>
        <dbReference type="SAM" id="SignalP"/>
    </source>
</evidence>
<evidence type="ECO:0000313" key="2">
    <source>
        <dbReference type="EMBL" id="KAG5304317.1"/>
    </source>
</evidence>
<protein>
    <recommendedName>
        <fullName evidence="4">Secreted protein</fullName>
    </recommendedName>
</protein>